<dbReference type="InterPro" id="IPR036095">
    <property type="entry name" value="PTS_EIIB-like_sf"/>
</dbReference>
<dbReference type="SUPFAM" id="SSF52794">
    <property type="entry name" value="PTS system IIB component-like"/>
    <property type="match status" value="1"/>
</dbReference>
<evidence type="ECO:0000256" key="4">
    <source>
        <dbReference type="ARBA" id="ARBA00023159"/>
    </source>
</evidence>
<evidence type="ECO:0000313" key="9">
    <source>
        <dbReference type="Proteomes" id="UP000823904"/>
    </source>
</evidence>
<dbReference type="InterPro" id="IPR007737">
    <property type="entry name" value="Mga_HTH"/>
</dbReference>
<dbReference type="PANTHER" id="PTHR30185:SF18">
    <property type="entry name" value="TRANSCRIPTIONAL REGULATOR MTLR"/>
    <property type="match status" value="1"/>
</dbReference>
<dbReference type="InterPro" id="IPR013011">
    <property type="entry name" value="PTS_EIIB_2"/>
</dbReference>
<dbReference type="PROSITE" id="PS51099">
    <property type="entry name" value="PTS_EIIB_TYPE_2"/>
    <property type="match status" value="1"/>
</dbReference>
<feature type="domain" description="PRD" evidence="7">
    <location>
        <begin position="197"/>
        <end position="304"/>
    </location>
</feature>
<dbReference type="Gene3D" id="3.40.50.2300">
    <property type="match status" value="1"/>
</dbReference>
<dbReference type="Pfam" id="PF02302">
    <property type="entry name" value="PTS_IIB"/>
    <property type="match status" value="1"/>
</dbReference>
<evidence type="ECO:0000259" key="7">
    <source>
        <dbReference type="PROSITE" id="PS51372"/>
    </source>
</evidence>
<feature type="domain" description="PTS EIIB type-2" evidence="6">
    <location>
        <begin position="415"/>
        <end position="504"/>
    </location>
</feature>
<keyword evidence="4" id="KW-0010">Activator</keyword>
<protein>
    <submittedName>
        <fullName evidence="8">Transcription antiterminator</fullName>
    </submittedName>
</protein>
<dbReference type="Pfam" id="PF00874">
    <property type="entry name" value="PRD"/>
    <property type="match status" value="1"/>
</dbReference>
<keyword evidence="5" id="KW-0804">Transcription</keyword>
<dbReference type="PANTHER" id="PTHR30185">
    <property type="entry name" value="CRYPTIC BETA-GLUCOSIDE BGL OPERON ANTITERMINATOR"/>
    <property type="match status" value="1"/>
</dbReference>
<organism evidence="8 9">
    <name type="scientific">Candidatus Anaerostipes avistercoris</name>
    <dbReference type="NCBI Taxonomy" id="2838462"/>
    <lineage>
        <taxon>Bacteria</taxon>
        <taxon>Bacillati</taxon>
        <taxon>Bacillota</taxon>
        <taxon>Clostridia</taxon>
        <taxon>Lachnospirales</taxon>
        <taxon>Lachnospiraceae</taxon>
        <taxon>Anaerostipes</taxon>
    </lineage>
</organism>
<comment type="caution">
    <text evidence="8">The sequence shown here is derived from an EMBL/GenBank/DDBJ whole genome shotgun (WGS) entry which is preliminary data.</text>
</comment>
<dbReference type="SUPFAM" id="SSF63520">
    <property type="entry name" value="PTS-regulatory domain, PRD"/>
    <property type="match status" value="1"/>
</dbReference>
<feature type="domain" description="PRD" evidence="7">
    <location>
        <begin position="308"/>
        <end position="413"/>
    </location>
</feature>
<keyword evidence="1" id="KW-0808">Transferase</keyword>
<keyword evidence="2" id="KW-0677">Repeat</keyword>
<dbReference type="EMBL" id="DWWD01000042">
    <property type="protein sequence ID" value="HJC50963.1"/>
    <property type="molecule type" value="Genomic_DNA"/>
</dbReference>
<dbReference type="InterPro" id="IPR036634">
    <property type="entry name" value="PRD_sf"/>
</dbReference>
<dbReference type="Gene3D" id="1.10.1790.10">
    <property type="entry name" value="PRD domain"/>
    <property type="match status" value="1"/>
</dbReference>
<keyword evidence="3" id="KW-0805">Transcription regulation</keyword>
<sequence>MVMSARTKEIIQIVTAARGYITIKEIAAGMGISERTVYREIPEVTKVLAEYDIILETVSKKGIRLTGKKENIQRLFQNLNDNVRVQVVDPRERLYLILLKLLHKEDFLKTESLAIDLRTSLSTIRNDLKKVGKAASDFHLRLVQKKGEGIMLQGTQMEKDHLLVYALVENVEIQDLYVWLEGEFEKSNFFLQEMEKYEYDKIFMELHGIFRNLGEKLEKKKLYIEDIGYVEMIFFLACMLERHRNGHQETAENYQVKEIGKDEKEVSIYIEEEIREHFQIVFEEKEKKYLAWIVRNCMALHQKQTPLEFNPKIRRKISEFVRLVEEAMGIYLSQDQKLMEGLIVHIDKALKRTRSGMSISNPILHEIEKDYEQLLSIVKSSVHKVFPEDYFPDDEIGYLVLYFAVSLDNITKKTFRILVVCSSGMGSSKMLASRLEREIPEIYVRKIVSLIGLGKEDLNEYDLILSTVPLYLNSNDYLKVSPLLNPQELEMVKEKIRKHKHKTLKRIGKHERNAGKWESMDGMLELSQLNEFTRYSIQLLQDFTVLELSADLKIEMIYEKIGKWSEEINLNLNGTKLLQYYYDRNMMECYFVIPSTKVSYFECFLEKIKKPALLVCHFKDKEMEEQTGEKVRSMVALFYPKKLKALEREFVGTITDTIIDDANVIRMIEEGDEEGIRNCLSIRFLEYIKNIV</sequence>
<dbReference type="GO" id="GO:0009401">
    <property type="term" value="P:phosphoenolpyruvate-dependent sugar phosphotransferase system"/>
    <property type="evidence" value="ECO:0007669"/>
    <property type="project" value="InterPro"/>
</dbReference>
<reference evidence="8" key="2">
    <citation type="submission" date="2021-04" db="EMBL/GenBank/DDBJ databases">
        <authorList>
            <person name="Gilroy R."/>
        </authorList>
    </citation>
    <scope>NUCLEOTIDE SEQUENCE</scope>
    <source>
        <strain evidence="8">ChiSjej3B21-8574</strain>
    </source>
</reference>
<dbReference type="InterPro" id="IPR011608">
    <property type="entry name" value="PRD"/>
</dbReference>
<evidence type="ECO:0000256" key="5">
    <source>
        <dbReference type="ARBA" id="ARBA00023163"/>
    </source>
</evidence>
<dbReference type="PROSITE" id="PS51372">
    <property type="entry name" value="PRD_2"/>
    <property type="match status" value="2"/>
</dbReference>
<dbReference type="GO" id="GO:0006355">
    <property type="term" value="P:regulation of DNA-templated transcription"/>
    <property type="evidence" value="ECO:0007669"/>
    <property type="project" value="InterPro"/>
</dbReference>
<proteinExistence type="predicted"/>
<dbReference type="InterPro" id="IPR003501">
    <property type="entry name" value="PTS_EIIB_2/3"/>
</dbReference>
<evidence type="ECO:0000313" key="8">
    <source>
        <dbReference type="EMBL" id="HJC50963.1"/>
    </source>
</evidence>
<accession>A0A9D2PJY4</accession>
<evidence type="ECO:0000256" key="2">
    <source>
        <dbReference type="ARBA" id="ARBA00022737"/>
    </source>
</evidence>
<dbReference type="InterPro" id="IPR050661">
    <property type="entry name" value="BglG_antiterminators"/>
</dbReference>
<evidence type="ECO:0000256" key="3">
    <source>
        <dbReference type="ARBA" id="ARBA00023015"/>
    </source>
</evidence>
<name>A0A9D2PJY4_9FIRM</name>
<evidence type="ECO:0000259" key="6">
    <source>
        <dbReference type="PROSITE" id="PS51099"/>
    </source>
</evidence>
<dbReference type="Gene3D" id="1.10.10.10">
    <property type="entry name" value="Winged helix-like DNA-binding domain superfamily/Winged helix DNA-binding domain"/>
    <property type="match status" value="1"/>
</dbReference>
<dbReference type="Pfam" id="PF05043">
    <property type="entry name" value="Mga"/>
    <property type="match status" value="1"/>
</dbReference>
<evidence type="ECO:0000256" key="1">
    <source>
        <dbReference type="ARBA" id="ARBA00022679"/>
    </source>
</evidence>
<reference evidence="8" key="1">
    <citation type="journal article" date="2021" name="PeerJ">
        <title>Extensive microbial diversity within the chicken gut microbiome revealed by metagenomics and culture.</title>
        <authorList>
            <person name="Gilroy R."/>
            <person name="Ravi A."/>
            <person name="Getino M."/>
            <person name="Pursley I."/>
            <person name="Horton D.L."/>
            <person name="Alikhan N.F."/>
            <person name="Baker D."/>
            <person name="Gharbi K."/>
            <person name="Hall N."/>
            <person name="Watson M."/>
            <person name="Adriaenssens E.M."/>
            <person name="Foster-Nyarko E."/>
            <person name="Jarju S."/>
            <person name="Secka A."/>
            <person name="Antonio M."/>
            <person name="Oren A."/>
            <person name="Chaudhuri R.R."/>
            <person name="La Ragione R."/>
            <person name="Hildebrand F."/>
            <person name="Pallen M.J."/>
        </authorList>
    </citation>
    <scope>NUCLEOTIDE SEQUENCE</scope>
    <source>
        <strain evidence="8">ChiSjej3B21-8574</strain>
    </source>
</reference>
<dbReference type="CDD" id="cd05568">
    <property type="entry name" value="PTS_IIB_bgl_like"/>
    <property type="match status" value="1"/>
</dbReference>
<dbReference type="InterPro" id="IPR036388">
    <property type="entry name" value="WH-like_DNA-bd_sf"/>
</dbReference>
<gene>
    <name evidence="8" type="ORF">H9754_10450</name>
</gene>
<dbReference type="GO" id="GO:0008982">
    <property type="term" value="F:protein-N(PI)-phosphohistidine-sugar phosphotransferase activity"/>
    <property type="evidence" value="ECO:0007669"/>
    <property type="project" value="InterPro"/>
</dbReference>
<dbReference type="AlphaFoldDB" id="A0A9D2PJY4"/>
<dbReference type="Proteomes" id="UP000823904">
    <property type="component" value="Unassembled WGS sequence"/>
</dbReference>